<dbReference type="Proteomes" id="UP000319267">
    <property type="component" value="Unassembled WGS sequence"/>
</dbReference>
<dbReference type="OrthoDB" id="1375846at2"/>
<dbReference type="RefSeq" id="WP_111377043.1">
    <property type="nucleotide sequence ID" value="NZ_CP043612.1"/>
</dbReference>
<dbReference type="AlphaFoldDB" id="A0A521B3H9"/>
<name>A0A521B3H9_9FLAO</name>
<reference evidence="2 3" key="1">
    <citation type="submission" date="2017-05" db="EMBL/GenBank/DDBJ databases">
        <authorList>
            <person name="Varghese N."/>
            <person name="Submissions S."/>
        </authorList>
    </citation>
    <scope>NUCLEOTIDE SEQUENCE [LARGE SCALE GENOMIC DNA]</scope>
    <source>
        <strain evidence="2 3">DSM 29982</strain>
    </source>
</reference>
<evidence type="ECO:0000313" key="2">
    <source>
        <dbReference type="EMBL" id="SMO41677.1"/>
    </source>
</evidence>
<evidence type="ECO:0000256" key="1">
    <source>
        <dbReference type="SAM" id="MobiDB-lite"/>
    </source>
</evidence>
<accession>A0A521B3H9</accession>
<evidence type="ECO:0000313" key="3">
    <source>
        <dbReference type="Proteomes" id="UP000319267"/>
    </source>
</evidence>
<feature type="region of interest" description="Disordered" evidence="1">
    <location>
        <begin position="1"/>
        <end position="72"/>
    </location>
</feature>
<proteinExistence type="predicted"/>
<keyword evidence="3" id="KW-1185">Reference proteome</keyword>
<dbReference type="EMBL" id="FXTQ01000001">
    <property type="protein sequence ID" value="SMO41677.1"/>
    <property type="molecule type" value="Genomic_DNA"/>
</dbReference>
<organism evidence="2 3">
    <name type="scientific">Flavobacterium nitrogenifigens</name>
    <dbReference type="NCBI Taxonomy" id="1617283"/>
    <lineage>
        <taxon>Bacteria</taxon>
        <taxon>Pseudomonadati</taxon>
        <taxon>Bacteroidota</taxon>
        <taxon>Flavobacteriia</taxon>
        <taxon>Flavobacteriales</taxon>
        <taxon>Flavobacteriaceae</taxon>
        <taxon>Flavobacterium</taxon>
    </lineage>
</organism>
<sequence length="72" mass="7990">MENRNNFSAEELQKCPYHQMLSAQENEGENQNENTGDWGDIDESDQDGTSPKRNEKNSGNPSDAGSGRNTNT</sequence>
<feature type="compositionally biased region" description="Polar residues" evidence="1">
    <location>
        <begin position="57"/>
        <end position="72"/>
    </location>
</feature>
<gene>
    <name evidence="2" type="ORF">SAMN06265220_101647</name>
</gene>
<protein>
    <submittedName>
        <fullName evidence="2">Uncharacterized protein</fullName>
    </submittedName>
</protein>